<dbReference type="AlphaFoldDB" id="A0A9N9GNE0"/>
<accession>A0A9N9GNE0</accession>
<proteinExistence type="predicted"/>
<evidence type="ECO:0000313" key="2">
    <source>
        <dbReference type="EMBL" id="CAG8621403.1"/>
    </source>
</evidence>
<dbReference type="EMBL" id="CAJVPL010002868">
    <property type="protein sequence ID" value="CAG8621403.1"/>
    <property type="molecule type" value="Genomic_DNA"/>
</dbReference>
<gene>
    <name evidence="2" type="ORF">AGERDE_LOCUS10081</name>
</gene>
<sequence>MSAHNILIDLSNNEPKLQEVDVNDHDYMKIYTHLELEMYKDWIKNILPNISGAYYIRKDNRESSEYKLNERYVCYCNENSRSTASTMKRAIKPLSDHNFSRSIQKLSKKLGYKSYLRVLKRHNEKGNAVHIIHYTFHNGHTPGSKETDYNESTSIKEWVILSKEDGSHICSNLVWESSLGFMFRFQTEFQKNMLKSKSVQTVCIDGTHETTSHKMNLFTLLIRDDEGGQGISIAHLISERKAGETLIIWLKAIKSQNQKWELHTFLTDCDDAQQNAISNDNYLETREKNENNDNLFKRSEKQVIQKVALDELDAIMRI</sequence>
<name>A0A9N9GNE0_9GLOM</name>
<evidence type="ECO:0000313" key="3">
    <source>
        <dbReference type="Proteomes" id="UP000789831"/>
    </source>
</evidence>
<reference evidence="2" key="1">
    <citation type="submission" date="2021-06" db="EMBL/GenBank/DDBJ databases">
        <authorList>
            <person name="Kallberg Y."/>
            <person name="Tangrot J."/>
            <person name="Rosling A."/>
        </authorList>
    </citation>
    <scope>NUCLEOTIDE SEQUENCE</scope>
    <source>
        <strain evidence="2">MT106</strain>
    </source>
</reference>
<organism evidence="2 3">
    <name type="scientific">Ambispora gerdemannii</name>
    <dbReference type="NCBI Taxonomy" id="144530"/>
    <lineage>
        <taxon>Eukaryota</taxon>
        <taxon>Fungi</taxon>
        <taxon>Fungi incertae sedis</taxon>
        <taxon>Mucoromycota</taxon>
        <taxon>Glomeromycotina</taxon>
        <taxon>Glomeromycetes</taxon>
        <taxon>Archaeosporales</taxon>
        <taxon>Ambisporaceae</taxon>
        <taxon>Ambispora</taxon>
    </lineage>
</organism>
<dbReference type="OrthoDB" id="10031901at2759"/>
<dbReference type="Pfam" id="PF21056">
    <property type="entry name" value="ZSWIM1-3_RNaseH-like"/>
    <property type="match status" value="1"/>
</dbReference>
<dbReference type="InterPro" id="IPR048324">
    <property type="entry name" value="ZSWIM1-3_RNaseH-like"/>
</dbReference>
<keyword evidence="3" id="KW-1185">Reference proteome</keyword>
<protein>
    <submittedName>
        <fullName evidence="2">7337_t:CDS:1</fullName>
    </submittedName>
</protein>
<feature type="domain" description="ZSWIM1/3 RNaseH-like" evidence="1">
    <location>
        <begin position="182"/>
        <end position="277"/>
    </location>
</feature>
<dbReference type="Proteomes" id="UP000789831">
    <property type="component" value="Unassembled WGS sequence"/>
</dbReference>
<comment type="caution">
    <text evidence="2">The sequence shown here is derived from an EMBL/GenBank/DDBJ whole genome shotgun (WGS) entry which is preliminary data.</text>
</comment>
<evidence type="ECO:0000259" key="1">
    <source>
        <dbReference type="Pfam" id="PF21056"/>
    </source>
</evidence>